<gene>
    <name evidence="4" type="ORF">UC8_14320</name>
</gene>
<protein>
    <recommendedName>
        <fullName evidence="3">Sialate O-acetylesterase domain-containing protein</fullName>
    </recommendedName>
</protein>
<dbReference type="InterPro" id="IPR036514">
    <property type="entry name" value="SGNH_hydro_sf"/>
</dbReference>
<dbReference type="PANTHER" id="PTHR22901:SF0">
    <property type="entry name" value="SIALATE O-ACETYLESTERASE"/>
    <property type="match status" value="1"/>
</dbReference>
<dbReference type="KEGG" id="rul:UC8_14320"/>
<dbReference type="AlphaFoldDB" id="A0A5B9QK04"/>
<evidence type="ECO:0000256" key="2">
    <source>
        <dbReference type="SAM" id="SignalP"/>
    </source>
</evidence>
<feature type="signal peptide" evidence="2">
    <location>
        <begin position="1"/>
        <end position="23"/>
    </location>
</feature>
<dbReference type="InterPro" id="IPR005181">
    <property type="entry name" value="SASA"/>
</dbReference>
<dbReference type="Pfam" id="PF03629">
    <property type="entry name" value="SASA"/>
    <property type="match status" value="1"/>
</dbReference>
<dbReference type="SUPFAM" id="SSF52266">
    <property type="entry name" value="SGNH hydrolase"/>
    <property type="match status" value="1"/>
</dbReference>
<evidence type="ECO:0000259" key="3">
    <source>
        <dbReference type="Pfam" id="PF03629"/>
    </source>
</evidence>
<keyword evidence="1" id="KW-0378">Hydrolase</keyword>
<dbReference type="EMBL" id="CP042914">
    <property type="protein sequence ID" value="QEG39437.1"/>
    <property type="molecule type" value="Genomic_DNA"/>
</dbReference>
<feature type="chain" id="PRO_5022683448" description="Sialate O-acetylesterase domain-containing protein" evidence="2">
    <location>
        <begin position="24"/>
        <end position="484"/>
    </location>
</feature>
<proteinExistence type="predicted"/>
<dbReference type="GO" id="GO:0001681">
    <property type="term" value="F:sialate O-acetylesterase activity"/>
    <property type="evidence" value="ECO:0007669"/>
    <property type="project" value="InterPro"/>
</dbReference>
<keyword evidence="2" id="KW-0732">Signal</keyword>
<evidence type="ECO:0000313" key="5">
    <source>
        <dbReference type="Proteomes" id="UP000325286"/>
    </source>
</evidence>
<dbReference type="GO" id="GO:0005975">
    <property type="term" value="P:carbohydrate metabolic process"/>
    <property type="evidence" value="ECO:0007669"/>
    <property type="project" value="TreeGrafter"/>
</dbReference>
<dbReference type="InterPro" id="IPR039329">
    <property type="entry name" value="SIAE"/>
</dbReference>
<accession>A0A5B9QK04</accession>
<dbReference type="OrthoDB" id="9795554at2"/>
<evidence type="ECO:0000256" key="1">
    <source>
        <dbReference type="ARBA" id="ARBA00022801"/>
    </source>
</evidence>
<organism evidence="4 5">
    <name type="scientific">Roseimaritima ulvae</name>
    <dbReference type="NCBI Taxonomy" id="980254"/>
    <lineage>
        <taxon>Bacteria</taxon>
        <taxon>Pseudomonadati</taxon>
        <taxon>Planctomycetota</taxon>
        <taxon>Planctomycetia</taxon>
        <taxon>Pirellulales</taxon>
        <taxon>Pirellulaceae</taxon>
        <taxon>Roseimaritima</taxon>
    </lineage>
</organism>
<keyword evidence="5" id="KW-1185">Reference proteome</keyword>
<evidence type="ECO:0000313" key="4">
    <source>
        <dbReference type="EMBL" id="QEG39437.1"/>
    </source>
</evidence>
<sequence precursor="true">MIRFATYFRLAVFLLFPSSWAWADVRLPNILGSGMVLQRDSEVRIWGWADAGEPVAVRGDWNDAPVRTVTKPDGSWQVRLRTGPASGPHSIRITGHNQLTLDDVLFGEVWLASGQSNMEMPLCPVSGAYTGTQDYEVEIQAAEHPEIRLFQVGNFASKTPQEDVVAGISVYGVPIPEQQWNPCTAQSVANFSATAYYFARQLHVELNVPIGIIDASWGGTPAEAWTPLEGLRKIGDAEAIAAAEQQPDEPDLQQCPTRLYNGMIHPLRQMTLRGVIWYQGEGNIRRASRYRELFSTMITQWRKAFDAEISFYFTQISPFRYRDSTDASALLREAQLQTLTVSRTGMVVTMDIGDLGDIHPKNKQEVGRRLALWALTQDYGRQLAYSGPLFKAATFGNGRATLSFDHVGGGLKTRDGQPPSHFQLAGEDRIFHDATAVIVGDTVVVTSDEVAQPRAVRYGFTDTAEPNLTNDAGLPASSFRSDDW</sequence>
<name>A0A5B9QK04_9BACT</name>
<dbReference type="RefSeq" id="WP_068132454.1">
    <property type="nucleotide sequence ID" value="NZ_CP042914.1"/>
</dbReference>
<feature type="domain" description="Sialate O-acetylesterase" evidence="3">
    <location>
        <begin position="108"/>
        <end position="371"/>
    </location>
</feature>
<reference evidence="4 5" key="1">
    <citation type="submission" date="2019-08" db="EMBL/GenBank/DDBJ databases">
        <title>Deep-cultivation of Planctomycetes and their phenomic and genomic characterization uncovers novel biology.</title>
        <authorList>
            <person name="Wiegand S."/>
            <person name="Jogler M."/>
            <person name="Boedeker C."/>
            <person name="Pinto D."/>
            <person name="Vollmers J."/>
            <person name="Rivas-Marin E."/>
            <person name="Kohn T."/>
            <person name="Peeters S.H."/>
            <person name="Heuer A."/>
            <person name="Rast P."/>
            <person name="Oberbeckmann S."/>
            <person name="Bunk B."/>
            <person name="Jeske O."/>
            <person name="Meyerdierks A."/>
            <person name="Storesund J.E."/>
            <person name="Kallscheuer N."/>
            <person name="Luecker S."/>
            <person name="Lage O.M."/>
            <person name="Pohl T."/>
            <person name="Merkel B.J."/>
            <person name="Hornburger P."/>
            <person name="Mueller R.-W."/>
            <person name="Bruemmer F."/>
            <person name="Labrenz M."/>
            <person name="Spormann A.M."/>
            <person name="Op den Camp H."/>
            <person name="Overmann J."/>
            <person name="Amann R."/>
            <person name="Jetten M.S.M."/>
            <person name="Mascher T."/>
            <person name="Medema M.H."/>
            <person name="Devos D.P."/>
            <person name="Kaster A.-K."/>
            <person name="Ovreas L."/>
            <person name="Rohde M."/>
            <person name="Galperin M.Y."/>
            <person name="Jogler C."/>
        </authorList>
    </citation>
    <scope>NUCLEOTIDE SEQUENCE [LARGE SCALE GENOMIC DNA]</scope>
    <source>
        <strain evidence="4 5">UC8</strain>
    </source>
</reference>
<dbReference type="Gene3D" id="3.40.50.1110">
    <property type="entry name" value="SGNH hydrolase"/>
    <property type="match status" value="1"/>
</dbReference>
<dbReference type="PANTHER" id="PTHR22901">
    <property type="entry name" value="SIALATE O-ACETYLESTERASE"/>
    <property type="match status" value="1"/>
</dbReference>
<dbReference type="Proteomes" id="UP000325286">
    <property type="component" value="Chromosome"/>
</dbReference>